<dbReference type="GO" id="GO:0005813">
    <property type="term" value="C:centrosome"/>
    <property type="evidence" value="ECO:0007669"/>
    <property type="project" value="UniProtKB-SubCell"/>
</dbReference>
<keyword evidence="3" id="KW-0175">Coiled coil</keyword>
<evidence type="ECO:0000256" key="3">
    <source>
        <dbReference type="ARBA" id="ARBA00023054"/>
    </source>
</evidence>
<dbReference type="AlphaFoldDB" id="A0A6S7JXW3"/>
<keyword evidence="6" id="KW-1185">Reference proteome</keyword>
<accession>A0A6S7JXW3</accession>
<dbReference type="EMBL" id="CACRXK020023473">
    <property type="protein sequence ID" value="CAB4037796.1"/>
    <property type="molecule type" value="Genomic_DNA"/>
</dbReference>
<dbReference type="Proteomes" id="UP001152795">
    <property type="component" value="Unassembled WGS sequence"/>
</dbReference>
<name>A0A6S7JXW3_PARCT</name>
<comment type="subcellular location">
    <subcellularLocation>
        <location evidence="1">Cytoplasm</location>
        <location evidence="1">Cytoskeleton</location>
        <location evidence="1">Microtubule organizing center</location>
        <location evidence="1">Centrosome</location>
    </subcellularLocation>
</comment>
<proteinExistence type="predicted"/>
<dbReference type="PANTHER" id="PTHR23170:SF3">
    <property type="entry name" value="LEUCINE-RICH REPEAT-CONTAINING PROTEIN 45"/>
    <property type="match status" value="1"/>
</dbReference>
<dbReference type="InterPro" id="IPR052116">
    <property type="entry name" value="Centro_Cilium_Assembly"/>
</dbReference>
<sequence>MDDFYTRYLRVCNECLVSPLECVISQLQRRTEDDTRILDLSSYNFTPDDCNALAKTLSYDTYFKEVRFNDCLLSEDASKMLLYGLLRSRSLETIDLKGNNLRCSGADAVGIFLKKNTSVRCLRLDWNSLGLWGTGVGALAEGLAVNQTVVLLDLRNNQISHDGATELASSLKRNSTLKVLDLRWNNAGLLGGRAFLAALQYNKSLTLLELQ</sequence>
<protein>
    <submittedName>
        <fullName evidence="5">Leucine-rich repeat-containing 45</fullName>
    </submittedName>
</protein>
<dbReference type="Pfam" id="PF13516">
    <property type="entry name" value="LRR_6"/>
    <property type="match status" value="2"/>
</dbReference>
<reference evidence="5" key="1">
    <citation type="submission" date="2020-04" db="EMBL/GenBank/DDBJ databases">
        <authorList>
            <person name="Alioto T."/>
            <person name="Alioto T."/>
            <person name="Gomez Garrido J."/>
        </authorList>
    </citation>
    <scope>NUCLEOTIDE SEQUENCE</scope>
    <source>
        <strain evidence="5">A484AB</strain>
    </source>
</reference>
<dbReference type="GO" id="GO:0005886">
    <property type="term" value="C:plasma membrane"/>
    <property type="evidence" value="ECO:0007669"/>
    <property type="project" value="TreeGrafter"/>
</dbReference>
<dbReference type="OrthoDB" id="8436363at2759"/>
<keyword evidence="4" id="KW-0206">Cytoskeleton</keyword>
<evidence type="ECO:0000313" key="5">
    <source>
        <dbReference type="EMBL" id="CAB4037796.1"/>
    </source>
</evidence>
<evidence type="ECO:0000256" key="4">
    <source>
        <dbReference type="ARBA" id="ARBA00023212"/>
    </source>
</evidence>
<gene>
    <name evidence="5" type="ORF">PACLA_8A018544</name>
</gene>
<comment type="caution">
    <text evidence="5">The sequence shown here is derived from an EMBL/GenBank/DDBJ whole genome shotgun (WGS) entry which is preliminary data.</text>
</comment>
<dbReference type="SMART" id="SM00368">
    <property type="entry name" value="LRR_RI"/>
    <property type="match status" value="5"/>
</dbReference>
<evidence type="ECO:0000256" key="1">
    <source>
        <dbReference type="ARBA" id="ARBA00004300"/>
    </source>
</evidence>
<feature type="non-terminal residue" evidence="5">
    <location>
        <position position="211"/>
    </location>
</feature>
<keyword evidence="2" id="KW-0963">Cytoplasm</keyword>
<dbReference type="InterPro" id="IPR001611">
    <property type="entry name" value="Leu-rich_rpt"/>
</dbReference>
<dbReference type="SUPFAM" id="SSF52047">
    <property type="entry name" value="RNI-like"/>
    <property type="match status" value="1"/>
</dbReference>
<evidence type="ECO:0000313" key="6">
    <source>
        <dbReference type="Proteomes" id="UP001152795"/>
    </source>
</evidence>
<evidence type="ECO:0000256" key="2">
    <source>
        <dbReference type="ARBA" id="ARBA00022490"/>
    </source>
</evidence>
<dbReference type="InterPro" id="IPR032675">
    <property type="entry name" value="LRR_dom_sf"/>
</dbReference>
<dbReference type="PANTHER" id="PTHR23170">
    <property type="entry name" value="NY-REN-58 ANTIGEN"/>
    <property type="match status" value="1"/>
</dbReference>
<dbReference type="Gene3D" id="3.80.10.10">
    <property type="entry name" value="Ribonuclease Inhibitor"/>
    <property type="match status" value="2"/>
</dbReference>
<organism evidence="5 6">
    <name type="scientific">Paramuricea clavata</name>
    <name type="common">Red gorgonian</name>
    <name type="synonym">Violescent sea-whip</name>
    <dbReference type="NCBI Taxonomy" id="317549"/>
    <lineage>
        <taxon>Eukaryota</taxon>
        <taxon>Metazoa</taxon>
        <taxon>Cnidaria</taxon>
        <taxon>Anthozoa</taxon>
        <taxon>Octocorallia</taxon>
        <taxon>Malacalcyonacea</taxon>
        <taxon>Plexauridae</taxon>
        <taxon>Paramuricea</taxon>
    </lineage>
</organism>